<comment type="caution">
    <text evidence="1">The sequence shown here is derived from an EMBL/GenBank/DDBJ whole genome shotgun (WGS) entry which is preliminary data.</text>
</comment>
<dbReference type="AlphaFoldDB" id="A0AAD3RAK5"/>
<keyword evidence="1" id="KW-0238">DNA-binding</keyword>
<keyword evidence="2" id="KW-1185">Reference proteome</keyword>
<sequence length="84" mass="9328">MRLKCAEEEEKGGVGVGRGADGFISKALLSPVEKDPLTDALRYHPSSQLLSTRHLFTPLKNRYQAEIKESSPCELPSDPTHTYQ</sequence>
<dbReference type="Proteomes" id="UP001279410">
    <property type="component" value="Unassembled WGS sequence"/>
</dbReference>
<gene>
    <name evidence="1" type="ORF">AKAME5_001493200</name>
</gene>
<name>A0AAD3RAK5_LATJO</name>
<protein>
    <submittedName>
        <fullName evidence="1">Zinc finger E-box-binding homeobox 2b</fullName>
    </submittedName>
</protein>
<accession>A0AAD3RAK5</accession>
<proteinExistence type="predicted"/>
<organism evidence="1 2">
    <name type="scientific">Lates japonicus</name>
    <name type="common">Japanese lates</name>
    <dbReference type="NCBI Taxonomy" id="270547"/>
    <lineage>
        <taxon>Eukaryota</taxon>
        <taxon>Metazoa</taxon>
        <taxon>Chordata</taxon>
        <taxon>Craniata</taxon>
        <taxon>Vertebrata</taxon>
        <taxon>Euteleostomi</taxon>
        <taxon>Actinopterygii</taxon>
        <taxon>Neopterygii</taxon>
        <taxon>Teleostei</taxon>
        <taxon>Neoteleostei</taxon>
        <taxon>Acanthomorphata</taxon>
        <taxon>Carangaria</taxon>
        <taxon>Carangaria incertae sedis</taxon>
        <taxon>Centropomidae</taxon>
        <taxon>Lates</taxon>
    </lineage>
</organism>
<evidence type="ECO:0000313" key="1">
    <source>
        <dbReference type="EMBL" id="GLD63299.1"/>
    </source>
</evidence>
<reference evidence="1" key="1">
    <citation type="submission" date="2022-08" db="EMBL/GenBank/DDBJ databases">
        <title>Genome sequencing of akame (Lates japonicus).</title>
        <authorList>
            <person name="Hashiguchi Y."/>
            <person name="Takahashi H."/>
        </authorList>
    </citation>
    <scope>NUCLEOTIDE SEQUENCE</scope>
    <source>
        <strain evidence="1">Kochi</strain>
    </source>
</reference>
<keyword evidence="1" id="KW-0371">Homeobox</keyword>
<dbReference type="EMBL" id="BRZM01000061">
    <property type="protein sequence ID" value="GLD63299.1"/>
    <property type="molecule type" value="Genomic_DNA"/>
</dbReference>
<evidence type="ECO:0000313" key="2">
    <source>
        <dbReference type="Proteomes" id="UP001279410"/>
    </source>
</evidence>
<dbReference type="GO" id="GO:0003677">
    <property type="term" value="F:DNA binding"/>
    <property type="evidence" value="ECO:0007669"/>
    <property type="project" value="UniProtKB-KW"/>
</dbReference>